<dbReference type="RefSeq" id="WP_073368583.1">
    <property type="nucleotide sequence ID" value="NZ_FQWB01000001.1"/>
</dbReference>
<dbReference type="EMBL" id="FQWB01000001">
    <property type="protein sequence ID" value="SHG00889.1"/>
    <property type="molecule type" value="Genomic_DNA"/>
</dbReference>
<proteinExistence type="predicted"/>
<evidence type="ECO:0000313" key="2">
    <source>
        <dbReference type="Proteomes" id="UP000184516"/>
    </source>
</evidence>
<dbReference type="OrthoDB" id="1439460at2"/>
<dbReference type="Proteomes" id="UP000184516">
    <property type="component" value="Unassembled WGS sequence"/>
</dbReference>
<organism evidence="1 2">
    <name type="scientific">Flavobacterium fluvii</name>
    <dbReference type="NCBI Taxonomy" id="468056"/>
    <lineage>
        <taxon>Bacteria</taxon>
        <taxon>Pseudomonadati</taxon>
        <taxon>Bacteroidota</taxon>
        <taxon>Flavobacteriia</taxon>
        <taxon>Flavobacteriales</taxon>
        <taxon>Flavobacteriaceae</taxon>
        <taxon>Flavobacterium</taxon>
    </lineage>
</organism>
<name>A0A1M5GB09_9FLAO</name>
<protein>
    <submittedName>
        <fullName evidence="1">Uncharacterized protein</fullName>
    </submittedName>
</protein>
<gene>
    <name evidence="1" type="ORF">SAMN05443549_1011176</name>
</gene>
<dbReference type="AlphaFoldDB" id="A0A1M5GB09"/>
<keyword evidence="2" id="KW-1185">Reference proteome</keyword>
<evidence type="ECO:0000313" key="1">
    <source>
        <dbReference type="EMBL" id="SHG00889.1"/>
    </source>
</evidence>
<sequence>MKQKNKSLVFHYNTIGHGRTTPKLLRIQLSPEFTKIDFGYITDPIYINGGWIKMAPTTFIENNVSKEKYVLTKAEGIPLAPTKHNFQSKKD</sequence>
<accession>A0A1M5GB09</accession>
<reference evidence="2" key="1">
    <citation type="submission" date="2016-11" db="EMBL/GenBank/DDBJ databases">
        <authorList>
            <person name="Varghese N."/>
            <person name="Submissions S."/>
        </authorList>
    </citation>
    <scope>NUCLEOTIDE SEQUENCE [LARGE SCALE GENOMIC DNA]</scope>
    <source>
        <strain evidence="2">DSM 19978</strain>
    </source>
</reference>